<evidence type="ECO:0000256" key="2">
    <source>
        <dbReference type="ARBA" id="ARBA00023242"/>
    </source>
</evidence>
<dbReference type="PROSITE" id="PS51319">
    <property type="entry name" value="TFIIS_N"/>
    <property type="match status" value="1"/>
</dbReference>
<dbReference type="InterPro" id="IPR035441">
    <property type="entry name" value="TFIIS/LEDGF_dom_sf"/>
</dbReference>
<name>X6M9Z6_RETFI</name>
<organism evidence="6 7">
    <name type="scientific">Reticulomyxa filosa</name>
    <dbReference type="NCBI Taxonomy" id="46433"/>
    <lineage>
        <taxon>Eukaryota</taxon>
        <taxon>Sar</taxon>
        <taxon>Rhizaria</taxon>
        <taxon>Retaria</taxon>
        <taxon>Foraminifera</taxon>
        <taxon>Monothalamids</taxon>
        <taxon>Reticulomyxidae</taxon>
        <taxon>Reticulomyxa</taxon>
    </lineage>
</organism>
<evidence type="ECO:0000259" key="5">
    <source>
        <dbReference type="PROSITE" id="PS51319"/>
    </source>
</evidence>
<accession>X6M9Z6</accession>
<evidence type="ECO:0000313" key="6">
    <source>
        <dbReference type="EMBL" id="ETO10719.1"/>
    </source>
</evidence>
<reference evidence="6 7" key="1">
    <citation type="journal article" date="2013" name="Curr. Biol.">
        <title>The Genome of the Foraminiferan Reticulomyxa filosa.</title>
        <authorList>
            <person name="Glockner G."/>
            <person name="Hulsmann N."/>
            <person name="Schleicher M."/>
            <person name="Noegel A.A."/>
            <person name="Eichinger L."/>
            <person name="Gallinger C."/>
            <person name="Pawlowski J."/>
            <person name="Sierra R."/>
            <person name="Euteneuer U."/>
            <person name="Pillet L."/>
            <person name="Moustafa A."/>
            <person name="Platzer M."/>
            <person name="Groth M."/>
            <person name="Szafranski K."/>
            <person name="Schliwa M."/>
        </authorList>
    </citation>
    <scope>NUCLEOTIDE SEQUENCE [LARGE SCALE GENOMIC DNA]</scope>
</reference>
<keyword evidence="7" id="KW-1185">Reference proteome</keyword>
<dbReference type="OrthoDB" id="21513at2759"/>
<proteinExistence type="predicted"/>
<dbReference type="SUPFAM" id="SSF47676">
    <property type="entry name" value="Conserved domain common to transcription factors TFIIS, elongin A, CRSP70"/>
    <property type="match status" value="1"/>
</dbReference>
<dbReference type="GO" id="GO:0005634">
    <property type="term" value="C:nucleus"/>
    <property type="evidence" value="ECO:0007669"/>
    <property type="project" value="UniProtKB-SubCell"/>
</dbReference>
<evidence type="ECO:0000256" key="1">
    <source>
        <dbReference type="ARBA" id="ARBA00004123"/>
    </source>
</evidence>
<dbReference type="Proteomes" id="UP000023152">
    <property type="component" value="Unassembled WGS sequence"/>
</dbReference>
<sequence>MTSVRVQELGKELSQAIKHHNNKDVIDILDALSEEEITVGLLQATGLGKMVNGLKKGKKDKPDIVTKATQLVDKWKDSISSKQKQVQKQKHGNVSPIEENKVDKTKSNSNGNSNNNSNCNTDTTGSTPENSLCKQKKTITYPLHKIFGKLVIFCYLLDLQILKATKKNK</sequence>
<feature type="domain" description="TFIIS N-terminal" evidence="5">
    <location>
        <begin position="1"/>
        <end position="82"/>
    </location>
</feature>
<dbReference type="InterPro" id="IPR017923">
    <property type="entry name" value="TFIIS_N"/>
</dbReference>
<gene>
    <name evidence="6" type="ORF">RFI_26660</name>
</gene>
<dbReference type="AlphaFoldDB" id="X6M9Z6"/>
<dbReference type="SMART" id="SM00509">
    <property type="entry name" value="TFS2N"/>
    <property type="match status" value="1"/>
</dbReference>
<protein>
    <recommendedName>
        <fullName evidence="5">TFIIS N-terminal domain-containing protein</fullName>
    </recommendedName>
</protein>
<comment type="caution">
    <text evidence="6">The sequence shown here is derived from an EMBL/GenBank/DDBJ whole genome shotgun (WGS) entry which is preliminary data.</text>
</comment>
<feature type="region of interest" description="Disordered" evidence="4">
    <location>
        <begin position="79"/>
        <end position="131"/>
    </location>
</feature>
<evidence type="ECO:0000256" key="4">
    <source>
        <dbReference type="SAM" id="MobiDB-lite"/>
    </source>
</evidence>
<dbReference type="Pfam" id="PF08711">
    <property type="entry name" value="Med26"/>
    <property type="match status" value="1"/>
</dbReference>
<dbReference type="EMBL" id="ASPP01023211">
    <property type="protein sequence ID" value="ETO10719.1"/>
    <property type="molecule type" value="Genomic_DNA"/>
</dbReference>
<dbReference type="Gene3D" id="1.20.930.10">
    <property type="entry name" value="Conserved domain common to transcription factors TFIIS, elongin A, CRSP70"/>
    <property type="match status" value="1"/>
</dbReference>
<keyword evidence="2 3" id="KW-0539">Nucleus</keyword>
<feature type="compositionally biased region" description="Low complexity" evidence="4">
    <location>
        <begin position="107"/>
        <end position="127"/>
    </location>
</feature>
<evidence type="ECO:0000313" key="7">
    <source>
        <dbReference type="Proteomes" id="UP000023152"/>
    </source>
</evidence>
<comment type="subcellular location">
    <subcellularLocation>
        <location evidence="1 3">Nucleus</location>
    </subcellularLocation>
</comment>
<dbReference type="InterPro" id="IPR003617">
    <property type="entry name" value="TFIIS/CRSP70_N_sub"/>
</dbReference>
<evidence type="ECO:0000256" key="3">
    <source>
        <dbReference type="PROSITE-ProRule" id="PRU00649"/>
    </source>
</evidence>